<evidence type="ECO:0000313" key="4">
    <source>
        <dbReference type="Proteomes" id="UP000677265"/>
    </source>
</evidence>
<name>A0A942T6R7_9BACI</name>
<dbReference type="RefSeq" id="WP_213145884.1">
    <property type="nucleotide sequence ID" value="NZ_JAGYPE020000003.1"/>
</dbReference>
<dbReference type="Gene3D" id="2.40.50.100">
    <property type="match status" value="1"/>
</dbReference>
<dbReference type="AlphaFoldDB" id="A0A942T6R7"/>
<gene>
    <name evidence="3" type="ORF">KHB02_002825</name>
    <name evidence="2" type="ORF">KHB02_32355</name>
</gene>
<dbReference type="EMBL" id="JAGYPE010000006">
    <property type="protein sequence ID" value="MBS4186088.1"/>
    <property type="molecule type" value="Genomic_DNA"/>
</dbReference>
<sequence>MLKMLELRELIKLIDRSSTQEFTLTNGGVRISMKKPLPKVAEYPREVQTALNEAASAVENADSPFIPAEPAVKDEEKNSSLHTIVSSCLGVFSFSGTEPVKDGDKIRSNSVVGICKVEALKLFQEITSDVNGTIVEVLVQEGQVVDYGEPLFIVKPE</sequence>
<evidence type="ECO:0000259" key="1">
    <source>
        <dbReference type="Pfam" id="PF00364"/>
    </source>
</evidence>
<keyword evidence="4" id="KW-1185">Reference proteome</keyword>
<dbReference type="EMBL" id="JAGYPE020000003">
    <property type="protein sequence ID" value="MCH6264462.1"/>
    <property type="molecule type" value="Genomic_DNA"/>
</dbReference>
<protein>
    <submittedName>
        <fullName evidence="2">Biotin/lipoyl-binding protein</fullName>
    </submittedName>
</protein>
<dbReference type="SUPFAM" id="SSF51230">
    <property type="entry name" value="Single hybrid motif"/>
    <property type="match status" value="1"/>
</dbReference>
<feature type="domain" description="Lipoyl-binding" evidence="1">
    <location>
        <begin position="100"/>
        <end position="153"/>
    </location>
</feature>
<dbReference type="Proteomes" id="UP000677265">
    <property type="component" value="Unassembled WGS sequence"/>
</dbReference>
<evidence type="ECO:0000313" key="3">
    <source>
        <dbReference type="EMBL" id="MCH6264462.1"/>
    </source>
</evidence>
<organism evidence="2">
    <name type="scientific">Neobacillus citreus</name>
    <dbReference type="NCBI Taxonomy" id="2833578"/>
    <lineage>
        <taxon>Bacteria</taxon>
        <taxon>Bacillati</taxon>
        <taxon>Bacillota</taxon>
        <taxon>Bacilli</taxon>
        <taxon>Bacillales</taxon>
        <taxon>Bacillaceae</taxon>
        <taxon>Neobacillus</taxon>
    </lineage>
</organism>
<comment type="caution">
    <text evidence="2">The sequence shown here is derived from an EMBL/GenBank/DDBJ whole genome shotgun (WGS) entry which is preliminary data.</text>
</comment>
<dbReference type="CDD" id="cd06850">
    <property type="entry name" value="biotinyl_domain"/>
    <property type="match status" value="1"/>
</dbReference>
<dbReference type="InterPro" id="IPR011053">
    <property type="entry name" value="Single_hybrid_motif"/>
</dbReference>
<proteinExistence type="predicted"/>
<accession>A0A942T6R7</accession>
<reference evidence="2" key="1">
    <citation type="submission" date="2021-05" db="EMBL/GenBank/DDBJ databases">
        <title>Novel Bacillus species.</title>
        <authorList>
            <person name="Liu G."/>
        </authorList>
    </citation>
    <scope>NUCLEOTIDE SEQUENCE</scope>
    <source>
        <strain evidence="2 4">FJAT-50051</strain>
    </source>
</reference>
<evidence type="ECO:0000313" key="2">
    <source>
        <dbReference type="EMBL" id="MBS4186088.1"/>
    </source>
</evidence>
<dbReference type="Pfam" id="PF00364">
    <property type="entry name" value="Biotin_lipoyl"/>
    <property type="match status" value="1"/>
</dbReference>
<dbReference type="InterPro" id="IPR000089">
    <property type="entry name" value="Biotin_lipoyl"/>
</dbReference>